<dbReference type="OrthoDB" id="1403476at2759"/>
<evidence type="ECO:0000256" key="9">
    <source>
        <dbReference type="ARBA" id="ARBA00022833"/>
    </source>
</evidence>
<dbReference type="InterPro" id="IPR044286">
    <property type="entry name" value="SINL_plant"/>
</dbReference>
<dbReference type="PROSITE" id="PS50053">
    <property type="entry name" value="UBIQUITIN_2"/>
    <property type="match status" value="1"/>
</dbReference>
<feature type="domain" description="SIAH-type" evidence="13">
    <location>
        <begin position="98"/>
        <end position="155"/>
    </location>
</feature>
<dbReference type="InterPro" id="IPR029071">
    <property type="entry name" value="Ubiquitin-like_domsf"/>
</dbReference>
<evidence type="ECO:0000256" key="6">
    <source>
        <dbReference type="ARBA" id="ARBA00022723"/>
    </source>
</evidence>
<comment type="similarity">
    <text evidence="3">Belongs to the SINA (Seven in absentia) family.</text>
</comment>
<dbReference type="Gene3D" id="3.10.20.90">
    <property type="entry name" value="Phosphatidylinositol 3-kinase Catalytic Subunit, Chain A, domain 1"/>
    <property type="match status" value="1"/>
</dbReference>
<dbReference type="PANTHER" id="PTHR46632:SF32">
    <property type="entry name" value="SIAH-TYPE DOMAIN-CONTAINING PROTEIN"/>
    <property type="match status" value="1"/>
</dbReference>
<keyword evidence="16" id="KW-1185">Reference proteome</keyword>
<evidence type="ECO:0000313" key="15">
    <source>
        <dbReference type="EnsemblPlants" id="KEH41209"/>
    </source>
</evidence>
<dbReference type="PROSITE" id="PS00299">
    <property type="entry name" value="UBIQUITIN_1"/>
    <property type="match status" value="1"/>
</dbReference>
<dbReference type="InterPro" id="IPR019954">
    <property type="entry name" value="Ubiquitin_CS"/>
</dbReference>
<proteinExistence type="inferred from homology"/>
<evidence type="ECO:0000313" key="16">
    <source>
        <dbReference type="Proteomes" id="UP000002051"/>
    </source>
</evidence>
<reference evidence="15" key="3">
    <citation type="submission" date="2015-04" db="UniProtKB">
        <authorList>
            <consortium name="EnsemblPlants"/>
        </authorList>
    </citation>
    <scope>IDENTIFICATION</scope>
    <source>
        <strain evidence="15">cv. Jemalong A17</strain>
    </source>
</reference>
<gene>
    <name evidence="15" type="primary">25483070</name>
    <name evidence="14" type="ordered locus">MTR_1g046650</name>
</gene>
<accession>A0A072VGN5</accession>
<dbReference type="EC" id="2.3.2.27" evidence="4"/>
<dbReference type="GO" id="GO:0008270">
    <property type="term" value="F:zinc ion binding"/>
    <property type="evidence" value="ECO:0007669"/>
    <property type="project" value="UniProtKB-KW"/>
</dbReference>
<organism evidence="14 16">
    <name type="scientific">Medicago truncatula</name>
    <name type="common">Barrel medic</name>
    <name type="synonym">Medicago tribuloides</name>
    <dbReference type="NCBI Taxonomy" id="3880"/>
    <lineage>
        <taxon>Eukaryota</taxon>
        <taxon>Viridiplantae</taxon>
        <taxon>Streptophyta</taxon>
        <taxon>Embryophyta</taxon>
        <taxon>Tracheophyta</taxon>
        <taxon>Spermatophyta</taxon>
        <taxon>Magnoliopsida</taxon>
        <taxon>eudicotyledons</taxon>
        <taxon>Gunneridae</taxon>
        <taxon>Pentapetalae</taxon>
        <taxon>rosids</taxon>
        <taxon>fabids</taxon>
        <taxon>Fabales</taxon>
        <taxon>Fabaceae</taxon>
        <taxon>Papilionoideae</taxon>
        <taxon>50 kb inversion clade</taxon>
        <taxon>NPAAA clade</taxon>
        <taxon>Hologalegina</taxon>
        <taxon>IRL clade</taxon>
        <taxon>Trifolieae</taxon>
        <taxon>Medicago</taxon>
    </lineage>
</organism>
<dbReference type="GO" id="GO:0061630">
    <property type="term" value="F:ubiquitin protein ligase activity"/>
    <property type="evidence" value="ECO:0007669"/>
    <property type="project" value="UniProtKB-EC"/>
</dbReference>
<dbReference type="AlphaFoldDB" id="A0A072VGN5"/>
<evidence type="ECO:0000256" key="11">
    <source>
        <dbReference type="PROSITE-ProRule" id="PRU00455"/>
    </source>
</evidence>
<dbReference type="InterPro" id="IPR000626">
    <property type="entry name" value="Ubiquitin-like_dom"/>
</dbReference>
<dbReference type="EnsemblPlants" id="KEH41209">
    <property type="protein sequence ID" value="KEH41209"/>
    <property type="gene ID" value="MTR_1g046650"/>
</dbReference>
<dbReference type="InterPro" id="IPR019956">
    <property type="entry name" value="Ubiquitin_dom"/>
</dbReference>
<evidence type="ECO:0000313" key="14">
    <source>
        <dbReference type="EMBL" id="KEH41209.1"/>
    </source>
</evidence>
<evidence type="ECO:0000259" key="13">
    <source>
        <dbReference type="PROSITE" id="PS51081"/>
    </source>
</evidence>
<dbReference type="UniPathway" id="UPA00143"/>
<comment type="catalytic activity">
    <reaction evidence="1">
        <text>S-ubiquitinyl-[E2 ubiquitin-conjugating enzyme]-L-cysteine + [acceptor protein]-L-lysine = [E2 ubiquitin-conjugating enzyme]-L-cysteine + N(6)-ubiquitinyl-[acceptor protein]-L-lysine.</text>
        <dbReference type="EC" id="2.3.2.27"/>
    </reaction>
</comment>
<dbReference type="InterPro" id="IPR049548">
    <property type="entry name" value="Sina-like_RING"/>
</dbReference>
<dbReference type="ExpressionAtlas" id="A0A072VGN5">
    <property type="expression patterns" value="differential"/>
</dbReference>
<keyword evidence="9" id="KW-0862">Zinc</keyword>
<comment type="pathway">
    <text evidence="2">Protein modification; protein ubiquitination.</text>
</comment>
<reference evidence="14 16" key="1">
    <citation type="journal article" date="2011" name="Nature">
        <title>The Medicago genome provides insight into the evolution of rhizobial symbioses.</title>
        <authorList>
            <person name="Young N.D."/>
            <person name="Debelle F."/>
            <person name="Oldroyd G.E."/>
            <person name="Geurts R."/>
            <person name="Cannon S.B."/>
            <person name="Udvardi M.K."/>
            <person name="Benedito V.A."/>
            <person name="Mayer K.F."/>
            <person name="Gouzy J."/>
            <person name="Schoof H."/>
            <person name="Van de Peer Y."/>
            <person name="Proost S."/>
            <person name="Cook D.R."/>
            <person name="Meyers B.C."/>
            <person name="Spannagl M."/>
            <person name="Cheung F."/>
            <person name="De Mita S."/>
            <person name="Krishnakumar V."/>
            <person name="Gundlach H."/>
            <person name="Zhou S."/>
            <person name="Mudge J."/>
            <person name="Bharti A.K."/>
            <person name="Murray J.D."/>
            <person name="Naoumkina M.A."/>
            <person name="Rosen B."/>
            <person name="Silverstein K.A."/>
            <person name="Tang H."/>
            <person name="Rombauts S."/>
            <person name="Zhao P.X."/>
            <person name="Zhou P."/>
            <person name="Barbe V."/>
            <person name="Bardou P."/>
            <person name="Bechner M."/>
            <person name="Bellec A."/>
            <person name="Berger A."/>
            <person name="Berges H."/>
            <person name="Bidwell S."/>
            <person name="Bisseling T."/>
            <person name="Choisne N."/>
            <person name="Couloux A."/>
            <person name="Denny R."/>
            <person name="Deshpande S."/>
            <person name="Dai X."/>
            <person name="Doyle J.J."/>
            <person name="Dudez A.M."/>
            <person name="Farmer A.D."/>
            <person name="Fouteau S."/>
            <person name="Franken C."/>
            <person name="Gibelin C."/>
            <person name="Gish J."/>
            <person name="Goldstein S."/>
            <person name="Gonzalez A.J."/>
            <person name="Green P.J."/>
            <person name="Hallab A."/>
            <person name="Hartog M."/>
            <person name="Hua A."/>
            <person name="Humphray S.J."/>
            <person name="Jeong D.H."/>
            <person name="Jing Y."/>
            <person name="Jocker A."/>
            <person name="Kenton S.M."/>
            <person name="Kim D.J."/>
            <person name="Klee K."/>
            <person name="Lai H."/>
            <person name="Lang C."/>
            <person name="Lin S."/>
            <person name="Macmil S.L."/>
            <person name="Magdelenat G."/>
            <person name="Matthews L."/>
            <person name="McCorrison J."/>
            <person name="Monaghan E.L."/>
            <person name="Mun J.H."/>
            <person name="Najar F.Z."/>
            <person name="Nicholson C."/>
            <person name="Noirot C."/>
            <person name="O'Bleness M."/>
            <person name="Paule C.R."/>
            <person name="Poulain J."/>
            <person name="Prion F."/>
            <person name="Qin B."/>
            <person name="Qu C."/>
            <person name="Retzel E.F."/>
            <person name="Riddle C."/>
            <person name="Sallet E."/>
            <person name="Samain S."/>
            <person name="Samson N."/>
            <person name="Sanders I."/>
            <person name="Saurat O."/>
            <person name="Scarpelli C."/>
            <person name="Schiex T."/>
            <person name="Segurens B."/>
            <person name="Severin A.J."/>
            <person name="Sherrier D.J."/>
            <person name="Shi R."/>
            <person name="Sims S."/>
            <person name="Singer S.R."/>
            <person name="Sinharoy S."/>
            <person name="Sterck L."/>
            <person name="Viollet A."/>
            <person name="Wang B.B."/>
            <person name="Wang K."/>
            <person name="Wang M."/>
            <person name="Wang X."/>
            <person name="Warfsmann J."/>
            <person name="Weissenbach J."/>
            <person name="White D.D."/>
            <person name="White J.D."/>
            <person name="Wiley G.B."/>
            <person name="Wincker P."/>
            <person name="Xing Y."/>
            <person name="Yang L."/>
            <person name="Yao Z."/>
            <person name="Ying F."/>
            <person name="Zhai J."/>
            <person name="Zhou L."/>
            <person name="Zuber A."/>
            <person name="Denarie J."/>
            <person name="Dixon R.A."/>
            <person name="May G.D."/>
            <person name="Schwartz D.C."/>
            <person name="Rogers J."/>
            <person name="Quetier F."/>
            <person name="Town C.D."/>
            <person name="Roe B.A."/>
        </authorList>
    </citation>
    <scope>NUCLEOTIDE SEQUENCE [LARGE SCALE GENOMIC DNA]</scope>
    <source>
        <strain evidence="14">A17</strain>
        <strain evidence="15 16">cv. Jemalong A17</strain>
    </source>
</reference>
<dbReference type="PANTHER" id="PTHR46632">
    <property type="entry name" value="E3 UBIQUITIN-PROTEIN LIGASE SINA-LIKE 4"/>
    <property type="match status" value="1"/>
</dbReference>
<evidence type="ECO:0000256" key="1">
    <source>
        <dbReference type="ARBA" id="ARBA00000900"/>
    </source>
</evidence>
<dbReference type="EMBL" id="CM001217">
    <property type="protein sequence ID" value="KEH41209.1"/>
    <property type="molecule type" value="Genomic_DNA"/>
</dbReference>
<dbReference type="GO" id="GO:0016567">
    <property type="term" value="P:protein ubiquitination"/>
    <property type="evidence" value="ECO:0007669"/>
    <property type="project" value="UniProtKB-UniPathway"/>
</dbReference>
<dbReference type="InterPro" id="IPR013083">
    <property type="entry name" value="Znf_RING/FYVE/PHD"/>
</dbReference>
<keyword evidence="6" id="KW-0479">Metal-binding</keyword>
<dbReference type="PRINTS" id="PR00348">
    <property type="entry name" value="UBIQUITIN"/>
</dbReference>
<dbReference type="Pfam" id="PF21362">
    <property type="entry name" value="Sina_RING"/>
    <property type="match status" value="1"/>
</dbReference>
<evidence type="ECO:0000256" key="2">
    <source>
        <dbReference type="ARBA" id="ARBA00004906"/>
    </source>
</evidence>
<evidence type="ECO:0000256" key="8">
    <source>
        <dbReference type="ARBA" id="ARBA00022786"/>
    </source>
</evidence>
<evidence type="ECO:0000256" key="3">
    <source>
        <dbReference type="ARBA" id="ARBA00009119"/>
    </source>
</evidence>
<dbReference type="SUPFAM" id="SSF54236">
    <property type="entry name" value="Ubiquitin-like"/>
    <property type="match status" value="1"/>
</dbReference>
<keyword evidence="8" id="KW-0833">Ubl conjugation pathway</keyword>
<evidence type="ECO:0000256" key="4">
    <source>
        <dbReference type="ARBA" id="ARBA00012483"/>
    </source>
</evidence>
<dbReference type="Pfam" id="PF21361">
    <property type="entry name" value="Sina_ZnF"/>
    <property type="match status" value="1"/>
</dbReference>
<name>A0A072VGN5_MEDTR</name>
<evidence type="ECO:0000256" key="10">
    <source>
        <dbReference type="ARBA" id="ARBA00024004"/>
    </source>
</evidence>
<dbReference type="SUPFAM" id="SSF49599">
    <property type="entry name" value="TRAF domain-like"/>
    <property type="match status" value="1"/>
</dbReference>
<feature type="domain" description="Ubiquitin-like" evidence="12">
    <location>
        <begin position="271"/>
        <end position="346"/>
    </location>
</feature>
<evidence type="ECO:0000256" key="7">
    <source>
        <dbReference type="ARBA" id="ARBA00022771"/>
    </source>
</evidence>
<dbReference type="SMART" id="SM00213">
    <property type="entry name" value="UBQ"/>
    <property type="match status" value="1"/>
</dbReference>
<protein>
    <recommendedName>
        <fullName evidence="4">RING-type E3 ubiquitin transferase</fullName>
        <ecNumber evidence="4">2.3.2.27</ecNumber>
    </recommendedName>
</protein>
<dbReference type="Pfam" id="PF00240">
    <property type="entry name" value="ubiquitin"/>
    <property type="match status" value="1"/>
</dbReference>
<dbReference type="PROSITE" id="PS51081">
    <property type="entry name" value="ZF_SIAH"/>
    <property type="match status" value="1"/>
</dbReference>
<evidence type="ECO:0000256" key="5">
    <source>
        <dbReference type="ARBA" id="ARBA00022679"/>
    </source>
</evidence>
<dbReference type="FunFam" id="3.10.20.90:FF:000205">
    <property type="entry name" value="2'-5'-oligoadenylate synthase-like protein 2"/>
    <property type="match status" value="1"/>
</dbReference>
<keyword evidence="5" id="KW-0808">Transferase</keyword>
<dbReference type="InterPro" id="IPR013010">
    <property type="entry name" value="Znf_SIAH"/>
</dbReference>
<dbReference type="Gene3D" id="3.30.40.10">
    <property type="entry name" value="Zinc/RING finger domain, C3HC4 (zinc finger)"/>
    <property type="match status" value="1"/>
</dbReference>
<keyword evidence="7 11" id="KW-0863">Zinc-finger</keyword>
<comment type="function">
    <text evidence="10">E3 ubiquitin-protein ligase that mediates ubiquitination and subsequent proteasomal degradation of target proteins. E3 ubiquitin ligases accept ubiquitin from an E2 ubiquitin-conjugating enzyme in the form of a thioester and then directly transfers the ubiquitin to targeted substrates. It probably triggers the ubiquitin-mediated degradation of different substrates.</text>
</comment>
<dbReference type="Proteomes" id="UP000002051">
    <property type="component" value="Unassembled WGS sequence"/>
</dbReference>
<evidence type="ECO:0000259" key="12">
    <source>
        <dbReference type="PROSITE" id="PS50053"/>
    </source>
</evidence>
<reference evidence="14 16" key="2">
    <citation type="journal article" date="2014" name="BMC Genomics">
        <title>An improved genome release (version Mt4.0) for the model legume Medicago truncatula.</title>
        <authorList>
            <person name="Tang H."/>
            <person name="Krishnakumar V."/>
            <person name="Bidwell S."/>
            <person name="Rosen B."/>
            <person name="Chan A."/>
            <person name="Zhou S."/>
            <person name="Gentzbittel L."/>
            <person name="Childs K.L."/>
            <person name="Yandell M."/>
            <person name="Gundlach H."/>
            <person name="Mayer K.F."/>
            <person name="Schwartz D.C."/>
            <person name="Town C.D."/>
        </authorList>
    </citation>
    <scope>GENOME REANNOTATION</scope>
    <source>
        <strain evidence="14">A17</strain>
        <strain evidence="15 16">cv. Jemalong A17</strain>
    </source>
</reference>
<dbReference type="CDD" id="cd16571">
    <property type="entry name" value="RING-HC_SIAHs"/>
    <property type="match status" value="1"/>
</dbReference>
<sequence length="346" mass="39038">MIKQGGVYRTTDEQRAKPEAAGVFNFYSKGVMESLMISEPNLLDCCKCFEPLTIPIFQCDNGHIVCSTCCTKLKNKCHECSLHISSKRCKAIENLLLSIKMSCSNAKHGCKEKISYTDRKHEEECVYVLCYCPLSGCDFAASSEVLSNHFRHKHGDSIIKFSYGYSFTVSLKSNDEIIVLQEENDGKLFILNNRTTLLGNAVNLCCIGPNSSESNYNYDILARSQNCILKLQSFAKNVQQVTLATLSSELLVIPFGSSEPLKLDICITRTIQIYIMTQTSRRYPLRVESSDTIIDVKKKILDKENIPVHQQRLIFGGKVLDEDRTLVDYNIKEKSTIHVCLRLLGN</sequence>